<evidence type="ECO:0000256" key="4">
    <source>
        <dbReference type="ARBA" id="ARBA00023136"/>
    </source>
</evidence>
<reference evidence="6" key="1">
    <citation type="submission" date="2018-11" db="EMBL/GenBank/DDBJ databases">
        <authorList>
            <consortium name="Pathogen Informatics"/>
        </authorList>
    </citation>
    <scope>NUCLEOTIDE SEQUENCE</scope>
</reference>
<dbReference type="EMBL" id="CAAALY010039243">
    <property type="protein sequence ID" value="VEL18900.1"/>
    <property type="molecule type" value="Genomic_DNA"/>
</dbReference>
<sequence length="288" mass="30813">MKPESWCPAGLISSPLFALPASLPSLLQWRTARAPFVHVKFADFWLADQLNSLTFILPDLAFFVCFYICRIDWLSMTIKPTSSASNMVSNSIAFTTDPPTTPYQSVSATAALAMAAAAVTAATGAPVVQSTTAVTGTTAWFSNSTALPVLRVADSSVDMVMQAALGFTNNTAVAMSPSWPSGAIFLENRDNETVQLRNTSTLIGNSEVEESYSDVMLSADQVIGRTTLELKTNSVTQGTTIFPRPVGDGVSGSPPQDRISRKFVSESYVSTFILLVPLVCTAYTKIIA</sequence>
<keyword evidence="3" id="KW-1133">Transmembrane helix</keyword>
<protein>
    <recommendedName>
        <fullName evidence="5">EXS domain-containing protein</fullName>
    </recommendedName>
</protein>
<comment type="subcellular location">
    <subcellularLocation>
        <location evidence="1">Membrane</location>
        <topology evidence="1">Multi-pass membrane protein</topology>
    </subcellularLocation>
</comment>
<dbReference type="Proteomes" id="UP000784294">
    <property type="component" value="Unassembled WGS sequence"/>
</dbReference>
<dbReference type="InterPro" id="IPR004342">
    <property type="entry name" value="EXS_C"/>
</dbReference>
<name>A0A3S4ZSU0_9PLAT</name>
<evidence type="ECO:0000313" key="7">
    <source>
        <dbReference type="Proteomes" id="UP000784294"/>
    </source>
</evidence>
<dbReference type="OrthoDB" id="9970435at2759"/>
<feature type="domain" description="EXS" evidence="5">
    <location>
        <begin position="29"/>
        <end position="80"/>
    </location>
</feature>
<dbReference type="AlphaFoldDB" id="A0A3S4ZSU0"/>
<evidence type="ECO:0000256" key="3">
    <source>
        <dbReference type="ARBA" id="ARBA00022989"/>
    </source>
</evidence>
<comment type="caution">
    <text evidence="6">The sequence shown here is derived from an EMBL/GenBank/DDBJ whole genome shotgun (WGS) entry which is preliminary data.</text>
</comment>
<evidence type="ECO:0000313" key="6">
    <source>
        <dbReference type="EMBL" id="VEL18900.1"/>
    </source>
</evidence>
<keyword evidence="7" id="KW-1185">Reference proteome</keyword>
<keyword evidence="4" id="KW-0472">Membrane</keyword>
<evidence type="ECO:0000259" key="5">
    <source>
        <dbReference type="Pfam" id="PF03124"/>
    </source>
</evidence>
<accession>A0A3S4ZSU0</accession>
<proteinExistence type="predicted"/>
<gene>
    <name evidence="6" type="ORF">PXEA_LOCUS12340</name>
</gene>
<evidence type="ECO:0000256" key="2">
    <source>
        <dbReference type="ARBA" id="ARBA00022692"/>
    </source>
</evidence>
<dbReference type="GO" id="GO:0016020">
    <property type="term" value="C:membrane"/>
    <property type="evidence" value="ECO:0007669"/>
    <property type="project" value="UniProtKB-SubCell"/>
</dbReference>
<evidence type="ECO:0000256" key="1">
    <source>
        <dbReference type="ARBA" id="ARBA00004141"/>
    </source>
</evidence>
<keyword evidence="2" id="KW-0812">Transmembrane</keyword>
<dbReference type="Pfam" id="PF03124">
    <property type="entry name" value="EXS"/>
    <property type="match status" value="1"/>
</dbReference>
<organism evidence="6 7">
    <name type="scientific">Protopolystoma xenopodis</name>
    <dbReference type="NCBI Taxonomy" id="117903"/>
    <lineage>
        <taxon>Eukaryota</taxon>
        <taxon>Metazoa</taxon>
        <taxon>Spiralia</taxon>
        <taxon>Lophotrochozoa</taxon>
        <taxon>Platyhelminthes</taxon>
        <taxon>Monogenea</taxon>
        <taxon>Polyopisthocotylea</taxon>
        <taxon>Polystomatidea</taxon>
        <taxon>Polystomatidae</taxon>
        <taxon>Protopolystoma</taxon>
    </lineage>
</organism>